<name>A0A1Y1UFI5_9FUNG</name>
<dbReference type="AlphaFoldDB" id="A0A1Y1UFI5"/>
<keyword evidence="2" id="KW-1185">Reference proteome</keyword>
<reference evidence="1 2" key="2">
    <citation type="submission" date="2016-08" db="EMBL/GenBank/DDBJ databases">
        <title>Pervasive Adenine N6-methylation of Active Genes in Fungi.</title>
        <authorList>
            <consortium name="DOE Joint Genome Institute"/>
            <person name="Mondo S.J."/>
            <person name="Dannebaum R.O."/>
            <person name="Kuo R.C."/>
            <person name="Labutti K."/>
            <person name="Haridas S."/>
            <person name="Kuo A."/>
            <person name="Salamov A."/>
            <person name="Ahrendt S.R."/>
            <person name="Lipzen A."/>
            <person name="Sullivan W."/>
            <person name="Andreopoulos W.B."/>
            <person name="Clum A."/>
            <person name="Lindquist E."/>
            <person name="Daum C."/>
            <person name="Ramamoorthy G.K."/>
            <person name="Gryganskyi A."/>
            <person name="Culley D."/>
            <person name="Magnuson J.K."/>
            <person name="James T.Y."/>
            <person name="O'Malley M.A."/>
            <person name="Stajich J.E."/>
            <person name="Spatafora J.W."/>
            <person name="Visel A."/>
            <person name="Grigoriev I.V."/>
        </authorList>
    </citation>
    <scope>NUCLEOTIDE SEQUENCE [LARGE SCALE GENOMIC DNA]</scope>
    <source>
        <strain evidence="2">finn</strain>
    </source>
</reference>
<reference evidence="1 2" key="1">
    <citation type="submission" date="2016-08" db="EMBL/GenBank/DDBJ databases">
        <title>Genomes of anaerobic fungi encode conserved fungal cellulosomes for biomass hydrolysis.</title>
        <authorList>
            <consortium name="DOE Joint Genome Institute"/>
            <person name="Haitjema C.H."/>
            <person name="Gilmore S.P."/>
            <person name="Henske J.K."/>
            <person name="Solomon K.V."/>
            <person name="De Groot R."/>
            <person name="Kuo A."/>
            <person name="Mondo S.J."/>
            <person name="Salamov A.A."/>
            <person name="Labutti K."/>
            <person name="Zhao Z."/>
            <person name="Chiniquy J."/>
            <person name="Barry K."/>
            <person name="Brewer H.M."/>
            <person name="Purvine S.O."/>
            <person name="Wright A.T."/>
            <person name="Boxma B."/>
            <person name="Van Alen T."/>
            <person name="Hackstein J.H."/>
            <person name="Baker S.E."/>
            <person name="Grigoriev I.V."/>
            <person name="O'Malley M.A."/>
        </authorList>
    </citation>
    <scope>NUCLEOTIDE SEQUENCE [LARGE SCALE GENOMIC DNA]</scope>
    <source>
        <strain evidence="2">finn</strain>
    </source>
</reference>
<proteinExistence type="predicted"/>
<dbReference type="Proteomes" id="UP000193719">
    <property type="component" value="Unassembled WGS sequence"/>
</dbReference>
<evidence type="ECO:0000313" key="1">
    <source>
        <dbReference type="EMBL" id="ORX35825.1"/>
    </source>
</evidence>
<comment type="caution">
    <text evidence="1">The sequence shown here is derived from an EMBL/GenBank/DDBJ whole genome shotgun (WGS) entry which is preliminary data.</text>
</comment>
<protein>
    <submittedName>
        <fullName evidence="1">Uncharacterized protein</fullName>
    </submittedName>
</protein>
<organism evidence="1 2">
    <name type="scientific">Piromyces finnis</name>
    <dbReference type="NCBI Taxonomy" id="1754191"/>
    <lineage>
        <taxon>Eukaryota</taxon>
        <taxon>Fungi</taxon>
        <taxon>Fungi incertae sedis</taxon>
        <taxon>Chytridiomycota</taxon>
        <taxon>Chytridiomycota incertae sedis</taxon>
        <taxon>Neocallimastigomycetes</taxon>
        <taxon>Neocallimastigales</taxon>
        <taxon>Neocallimastigaceae</taxon>
        <taxon>Piromyces</taxon>
    </lineage>
</organism>
<accession>A0A1Y1UFI5</accession>
<sequence length="159" mass="19236">METKKEKEKEAIKKFQSILRLNEKLESAYLTAISYGQSILVTIVSNITTHEYCLFLLEKNFFGISIYNVIPIDENFKFTIEKKFTENNIIWILKSQNTDLKITVPTKQQNYKEFKYKLERIVEEKKNEEYYPDFSFNWLNNYKAYKTDLEENFKYDNDR</sequence>
<dbReference type="EMBL" id="MCFH01000167">
    <property type="protein sequence ID" value="ORX35825.1"/>
    <property type="molecule type" value="Genomic_DNA"/>
</dbReference>
<dbReference type="Gene3D" id="2.30.29.110">
    <property type="match status" value="1"/>
</dbReference>
<dbReference type="STRING" id="1754191.A0A1Y1UFI5"/>
<evidence type="ECO:0000313" key="2">
    <source>
        <dbReference type="Proteomes" id="UP000193719"/>
    </source>
</evidence>
<gene>
    <name evidence="1" type="ORF">BCR36DRAFT_37013</name>
</gene>